<evidence type="ECO:0000259" key="11">
    <source>
        <dbReference type="PROSITE" id="PS50900"/>
    </source>
</evidence>
<feature type="domain" description="PLAC" evidence="11">
    <location>
        <begin position="218"/>
        <end position="257"/>
    </location>
</feature>
<keyword evidence="5" id="KW-0130">Cell adhesion</keyword>
<reference evidence="12 13" key="1">
    <citation type="submission" date="2023-11" db="EMBL/GenBank/DDBJ databases">
        <authorList>
            <person name="Hedman E."/>
            <person name="Englund M."/>
            <person name="Stromberg M."/>
            <person name="Nyberg Akerstrom W."/>
            <person name="Nylinder S."/>
            <person name="Jareborg N."/>
            <person name="Kallberg Y."/>
            <person name="Kronander E."/>
        </authorList>
    </citation>
    <scope>NUCLEOTIDE SEQUENCE [LARGE SCALE GENOMIC DNA]</scope>
</reference>
<keyword evidence="6" id="KW-1133">Transmembrane helix</keyword>
<dbReference type="InterPro" id="IPR013783">
    <property type="entry name" value="Ig-like_fold"/>
</dbReference>
<dbReference type="Pfam" id="PF07679">
    <property type="entry name" value="I-set"/>
    <property type="match status" value="2"/>
</dbReference>
<evidence type="ECO:0000256" key="6">
    <source>
        <dbReference type="ARBA" id="ARBA00022989"/>
    </source>
</evidence>
<keyword evidence="2" id="KW-0812">Transmembrane</keyword>
<feature type="domain" description="Ig-like" evidence="10">
    <location>
        <begin position="127"/>
        <end position="212"/>
    </location>
</feature>
<evidence type="ECO:0000256" key="8">
    <source>
        <dbReference type="ARBA" id="ARBA00023157"/>
    </source>
</evidence>
<dbReference type="InterPro" id="IPR003599">
    <property type="entry name" value="Ig_sub"/>
</dbReference>
<dbReference type="GO" id="GO:0007156">
    <property type="term" value="P:homophilic cell adhesion via plasma membrane adhesion molecules"/>
    <property type="evidence" value="ECO:0007669"/>
    <property type="project" value="TreeGrafter"/>
</dbReference>
<gene>
    <name evidence="12" type="ORF">PARMNEM_LOCUS4758</name>
</gene>
<protein>
    <recommendedName>
        <fullName evidence="14">Papilin</fullName>
    </recommendedName>
</protein>
<evidence type="ECO:0000256" key="9">
    <source>
        <dbReference type="ARBA" id="ARBA00023319"/>
    </source>
</evidence>
<dbReference type="Proteomes" id="UP001314205">
    <property type="component" value="Unassembled WGS sequence"/>
</dbReference>
<evidence type="ECO:0000256" key="1">
    <source>
        <dbReference type="ARBA" id="ARBA00004167"/>
    </source>
</evidence>
<sequence length="277" mass="30934">MGELNHVLNLRCMAYGFPQPSIFWHRGLYGPMVPYSSSLYEARGNVLQIRSLDLDTLGDYACQAYNGIGKPASWSVVVKAYRPEGDKSENPYLIDRQETVLITPKETATESTTTIAPEIEVPVYTVPVTTRILSVQTTIAAGAELSLPCEVDGFPEPDVYWTKDGVPLSSSDRMQITEARLTIPSVNINDSGVYGCHARNRFSSHSSTVQINVEGLYIPPRCTDNPFFANCHLIVRGKFCTHRYYSKFCCKSCAEAGLLNPQFLEMQADESWKKKKK</sequence>
<proteinExistence type="predicted"/>
<keyword evidence="4" id="KW-0677">Repeat</keyword>
<dbReference type="InterPro" id="IPR010909">
    <property type="entry name" value="PLAC"/>
</dbReference>
<dbReference type="EMBL" id="CAVLGL010000057">
    <property type="protein sequence ID" value="CAK1583352.1"/>
    <property type="molecule type" value="Genomic_DNA"/>
</dbReference>
<dbReference type="GO" id="GO:0043025">
    <property type="term" value="C:neuronal cell body"/>
    <property type="evidence" value="ECO:0007669"/>
    <property type="project" value="TreeGrafter"/>
</dbReference>
<evidence type="ECO:0000313" key="13">
    <source>
        <dbReference type="Proteomes" id="UP001314205"/>
    </source>
</evidence>
<name>A0AAV1KNI4_9NEOP</name>
<dbReference type="SUPFAM" id="SSF48726">
    <property type="entry name" value="Immunoglobulin"/>
    <property type="match status" value="2"/>
</dbReference>
<evidence type="ECO:0000256" key="2">
    <source>
        <dbReference type="ARBA" id="ARBA00022692"/>
    </source>
</evidence>
<evidence type="ECO:0000256" key="7">
    <source>
        <dbReference type="ARBA" id="ARBA00023136"/>
    </source>
</evidence>
<dbReference type="PANTHER" id="PTHR45080:SF8">
    <property type="entry name" value="IG-LIKE DOMAIN-CONTAINING PROTEIN"/>
    <property type="match status" value="1"/>
</dbReference>
<comment type="subcellular location">
    <subcellularLocation>
        <location evidence="1">Membrane</location>
        <topology evidence="1">Single-pass membrane protein</topology>
    </subcellularLocation>
</comment>
<dbReference type="SMART" id="SM00408">
    <property type="entry name" value="IGc2"/>
    <property type="match status" value="2"/>
</dbReference>
<evidence type="ECO:0000256" key="3">
    <source>
        <dbReference type="ARBA" id="ARBA00022729"/>
    </source>
</evidence>
<evidence type="ECO:0000259" key="10">
    <source>
        <dbReference type="PROSITE" id="PS50835"/>
    </source>
</evidence>
<accession>A0AAV1KNI4</accession>
<evidence type="ECO:0000313" key="12">
    <source>
        <dbReference type="EMBL" id="CAK1583352.1"/>
    </source>
</evidence>
<dbReference type="InterPro" id="IPR050958">
    <property type="entry name" value="Cell_Adh-Cytoskel_Orgn"/>
</dbReference>
<dbReference type="InterPro" id="IPR013098">
    <property type="entry name" value="Ig_I-set"/>
</dbReference>
<dbReference type="CDD" id="cd00096">
    <property type="entry name" value="Ig"/>
    <property type="match status" value="1"/>
</dbReference>
<dbReference type="PROSITE" id="PS50900">
    <property type="entry name" value="PLAC"/>
    <property type="match status" value="1"/>
</dbReference>
<dbReference type="AlphaFoldDB" id="A0AAV1KNI4"/>
<dbReference type="FunFam" id="2.60.40.10:FF:000017">
    <property type="entry name" value="Down syndrome cell adhesion molecule b"/>
    <property type="match status" value="1"/>
</dbReference>
<keyword evidence="7" id="KW-0472">Membrane</keyword>
<keyword evidence="9" id="KW-0393">Immunoglobulin domain</keyword>
<dbReference type="InterPro" id="IPR003598">
    <property type="entry name" value="Ig_sub2"/>
</dbReference>
<dbReference type="GO" id="GO:0050808">
    <property type="term" value="P:synapse organization"/>
    <property type="evidence" value="ECO:0007669"/>
    <property type="project" value="TreeGrafter"/>
</dbReference>
<keyword evidence="3" id="KW-0732">Signal</keyword>
<dbReference type="Pfam" id="PF08686">
    <property type="entry name" value="PLAC"/>
    <property type="match status" value="1"/>
</dbReference>
<organism evidence="12 13">
    <name type="scientific">Parnassius mnemosyne</name>
    <name type="common">clouded apollo</name>
    <dbReference type="NCBI Taxonomy" id="213953"/>
    <lineage>
        <taxon>Eukaryota</taxon>
        <taxon>Metazoa</taxon>
        <taxon>Ecdysozoa</taxon>
        <taxon>Arthropoda</taxon>
        <taxon>Hexapoda</taxon>
        <taxon>Insecta</taxon>
        <taxon>Pterygota</taxon>
        <taxon>Neoptera</taxon>
        <taxon>Endopterygota</taxon>
        <taxon>Lepidoptera</taxon>
        <taxon>Glossata</taxon>
        <taxon>Ditrysia</taxon>
        <taxon>Papilionoidea</taxon>
        <taxon>Papilionidae</taxon>
        <taxon>Parnassiinae</taxon>
        <taxon>Parnassini</taxon>
        <taxon>Parnassius</taxon>
        <taxon>Driopa</taxon>
    </lineage>
</organism>
<dbReference type="PROSITE" id="PS50835">
    <property type="entry name" value="IG_LIKE"/>
    <property type="match status" value="2"/>
</dbReference>
<evidence type="ECO:0008006" key="14">
    <source>
        <dbReference type="Google" id="ProtNLM"/>
    </source>
</evidence>
<dbReference type="Gene3D" id="2.60.40.10">
    <property type="entry name" value="Immunoglobulins"/>
    <property type="match status" value="2"/>
</dbReference>
<evidence type="ECO:0000256" key="4">
    <source>
        <dbReference type="ARBA" id="ARBA00022737"/>
    </source>
</evidence>
<dbReference type="InterPro" id="IPR036179">
    <property type="entry name" value="Ig-like_dom_sf"/>
</dbReference>
<keyword evidence="8" id="KW-1015">Disulfide bond</keyword>
<dbReference type="SMART" id="SM00409">
    <property type="entry name" value="IG"/>
    <property type="match status" value="2"/>
</dbReference>
<feature type="domain" description="Ig-like" evidence="10">
    <location>
        <begin position="1"/>
        <end position="75"/>
    </location>
</feature>
<dbReference type="GO" id="GO:0008046">
    <property type="term" value="F:axon guidance receptor activity"/>
    <property type="evidence" value="ECO:0007669"/>
    <property type="project" value="TreeGrafter"/>
</dbReference>
<keyword evidence="13" id="KW-1185">Reference proteome</keyword>
<dbReference type="InterPro" id="IPR007110">
    <property type="entry name" value="Ig-like_dom"/>
</dbReference>
<dbReference type="PANTHER" id="PTHR45080">
    <property type="entry name" value="CONTACTIN 5"/>
    <property type="match status" value="1"/>
</dbReference>
<dbReference type="GO" id="GO:0030424">
    <property type="term" value="C:axon"/>
    <property type="evidence" value="ECO:0007669"/>
    <property type="project" value="TreeGrafter"/>
</dbReference>
<evidence type="ECO:0000256" key="5">
    <source>
        <dbReference type="ARBA" id="ARBA00022889"/>
    </source>
</evidence>
<dbReference type="GO" id="GO:0005886">
    <property type="term" value="C:plasma membrane"/>
    <property type="evidence" value="ECO:0007669"/>
    <property type="project" value="TreeGrafter"/>
</dbReference>
<comment type="caution">
    <text evidence="12">The sequence shown here is derived from an EMBL/GenBank/DDBJ whole genome shotgun (WGS) entry which is preliminary data.</text>
</comment>